<proteinExistence type="predicted"/>
<evidence type="ECO:0000313" key="2">
    <source>
        <dbReference type="EMBL" id="MED5050973.1"/>
    </source>
</evidence>
<gene>
    <name evidence="2" type="ORF">P9850_03680</name>
    <name evidence="1" type="ORF">PNH38_02410</name>
</gene>
<dbReference type="EMBL" id="JARTLI010000004">
    <property type="protein sequence ID" value="MED5050973.1"/>
    <property type="molecule type" value="Genomic_DNA"/>
</dbReference>
<name>A0ABD5IRR5_9BACL</name>
<dbReference type="RefSeq" id="WP_052660996.1">
    <property type="nucleotide sequence ID" value="NZ_JACIDF010000003.1"/>
</dbReference>
<dbReference type="Proteomes" id="UP001339962">
    <property type="component" value="Unassembled WGS sequence"/>
</dbReference>
<dbReference type="Pfam" id="PF13797">
    <property type="entry name" value="Post_transc_reg"/>
    <property type="match status" value="1"/>
</dbReference>
<organism evidence="2 4">
    <name type="scientific">Anoxybacteroides rupiense</name>
    <dbReference type="NCBI Taxonomy" id="311460"/>
    <lineage>
        <taxon>Bacteria</taxon>
        <taxon>Bacillati</taxon>
        <taxon>Bacillota</taxon>
        <taxon>Bacilli</taxon>
        <taxon>Bacillales</taxon>
        <taxon>Anoxybacillaceae</taxon>
        <taxon>Anoxybacteroides</taxon>
    </lineage>
</organism>
<dbReference type="AlphaFoldDB" id="A0ABD5IRR5"/>
<reference evidence="2 4" key="2">
    <citation type="submission" date="2023-03" db="EMBL/GenBank/DDBJ databases">
        <title>Bacillus Genome Sequencing.</title>
        <authorList>
            <person name="Dunlap C."/>
        </authorList>
    </citation>
    <scope>NUCLEOTIDE SEQUENCE [LARGE SCALE GENOMIC DNA]</scope>
    <source>
        <strain evidence="2 4">NRS-38</strain>
    </source>
</reference>
<dbReference type="Proteomes" id="UP001213979">
    <property type="component" value="Unassembled WGS sequence"/>
</dbReference>
<evidence type="ECO:0000313" key="4">
    <source>
        <dbReference type="Proteomes" id="UP001339962"/>
    </source>
</evidence>
<reference evidence="1 3" key="1">
    <citation type="submission" date="2023-01" db="EMBL/GenBank/DDBJ databases">
        <title>Genome-based reclassification of Anoxybacillus geothermalis as a later heterotypic synonym of Anoxybacillus rupiensis.</title>
        <authorList>
            <person name="Inan Bektas K."/>
            <person name="Canakci S."/>
            <person name="Belduz A.A."/>
            <person name="Guler H.H."/>
        </authorList>
    </citation>
    <scope>NUCLEOTIDE SEQUENCE [LARGE SCALE GENOMIC DNA]</scope>
    <source>
        <strain evidence="1 3">DSM 17127</strain>
    </source>
</reference>
<protein>
    <submittedName>
        <fullName evidence="2">Post-transcriptional regulator</fullName>
    </submittedName>
</protein>
<sequence>MANEKEKMEELREQLMPAVQSKYEEFRLLGYDHVTIEQIWECLVRKKWKKYDDERRLYERVNDILSLSIGEYMAFLTAESYREQRATKGDDLEELLNELL</sequence>
<evidence type="ECO:0000313" key="1">
    <source>
        <dbReference type="EMBL" id="MDE8562733.1"/>
    </source>
</evidence>
<keyword evidence="3" id="KW-1185">Reference proteome</keyword>
<accession>A0ABD5IRR5</accession>
<dbReference type="InterPro" id="IPR025716">
    <property type="entry name" value="Post-transcriptional_regulator"/>
</dbReference>
<comment type="caution">
    <text evidence="2">The sequence shown here is derived from an EMBL/GenBank/DDBJ whole genome shotgun (WGS) entry which is preliminary data.</text>
</comment>
<dbReference type="EMBL" id="JAQOTG010000001">
    <property type="protein sequence ID" value="MDE8562733.1"/>
    <property type="molecule type" value="Genomic_DNA"/>
</dbReference>
<evidence type="ECO:0000313" key="3">
    <source>
        <dbReference type="Proteomes" id="UP001213979"/>
    </source>
</evidence>